<dbReference type="Gene3D" id="3.40.1350.10">
    <property type="match status" value="1"/>
</dbReference>
<dbReference type="HAMAP" id="MF_00048">
    <property type="entry name" value="UPF0102"/>
    <property type="match status" value="1"/>
</dbReference>
<proteinExistence type="inferred from homology"/>
<dbReference type="PANTHER" id="PTHR34039:SF1">
    <property type="entry name" value="UPF0102 PROTEIN YRAN"/>
    <property type="match status" value="1"/>
</dbReference>
<dbReference type="HOGENOM" id="CLU_115353_2_3_7"/>
<dbReference type="NCBIfam" id="TIGR00252">
    <property type="entry name" value="YraN family protein"/>
    <property type="match status" value="1"/>
</dbReference>
<dbReference type="CDD" id="cd20736">
    <property type="entry name" value="PoNe_Nuclease"/>
    <property type="match status" value="1"/>
</dbReference>
<dbReference type="eggNOG" id="COG0792">
    <property type="taxonomic scope" value="Bacteria"/>
</dbReference>
<dbReference type="KEGG" id="dak:DaAHT2_1166"/>
<dbReference type="Proteomes" id="UP000001508">
    <property type="component" value="Chromosome"/>
</dbReference>
<dbReference type="EMBL" id="CP001940">
    <property type="protein sequence ID" value="ADH85864.1"/>
    <property type="molecule type" value="Genomic_DNA"/>
</dbReference>
<sequence length="120" mass="13553">MTKQRQGLGRRGEELAASYLEKAGYRIVARNYRTRAAELDIIARRRDELVFVEVKSRNSTAFGSPLEAITAAKQRKIALAAQEYLVRERLSDQASRFDVVAVSFRGGKPEIDHLVNAFEL</sequence>
<accession>D6Z2T9</accession>
<dbReference type="SUPFAM" id="SSF52980">
    <property type="entry name" value="Restriction endonuclease-like"/>
    <property type="match status" value="1"/>
</dbReference>
<dbReference type="GO" id="GO:0003676">
    <property type="term" value="F:nucleic acid binding"/>
    <property type="evidence" value="ECO:0007669"/>
    <property type="project" value="InterPro"/>
</dbReference>
<evidence type="ECO:0000256" key="1">
    <source>
        <dbReference type="ARBA" id="ARBA00006738"/>
    </source>
</evidence>
<dbReference type="AlphaFoldDB" id="D6Z2T9"/>
<evidence type="ECO:0000313" key="3">
    <source>
        <dbReference type="EMBL" id="ADH85864.1"/>
    </source>
</evidence>
<dbReference type="PANTHER" id="PTHR34039">
    <property type="entry name" value="UPF0102 PROTEIN YRAN"/>
    <property type="match status" value="1"/>
</dbReference>
<evidence type="ECO:0000256" key="2">
    <source>
        <dbReference type="HAMAP-Rule" id="MF_00048"/>
    </source>
</evidence>
<dbReference type="OrthoDB" id="9794876at2"/>
<dbReference type="STRING" id="589865.DaAHT2_1166"/>
<dbReference type="NCBIfam" id="NF009150">
    <property type="entry name" value="PRK12497.1-3"/>
    <property type="match status" value="1"/>
</dbReference>
<keyword evidence="4" id="KW-1185">Reference proteome</keyword>
<organism evidence="3 4">
    <name type="scientific">Desulfurivibrio alkaliphilus (strain DSM 19089 / UNIQEM U267 / AHT2)</name>
    <dbReference type="NCBI Taxonomy" id="589865"/>
    <lineage>
        <taxon>Bacteria</taxon>
        <taxon>Pseudomonadati</taxon>
        <taxon>Thermodesulfobacteriota</taxon>
        <taxon>Desulfobulbia</taxon>
        <taxon>Desulfobulbales</taxon>
        <taxon>Desulfobulbaceae</taxon>
        <taxon>Desulfurivibrio</taxon>
    </lineage>
</organism>
<dbReference type="FunCoup" id="D6Z2T9">
    <property type="interactions" value="244"/>
</dbReference>
<reference evidence="4" key="1">
    <citation type="submission" date="2010-02" db="EMBL/GenBank/DDBJ databases">
        <title>Complete sequence of Desulfurivibrio alkaliphilus AHT2.</title>
        <authorList>
            <consortium name="US DOE Joint Genome Institute"/>
            <person name="Pitluck S."/>
            <person name="Chertkov O."/>
            <person name="Detter J.C."/>
            <person name="Han C."/>
            <person name="Tapia R."/>
            <person name="Larimer F."/>
            <person name="Land M."/>
            <person name="Hauser L."/>
            <person name="Kyrpides N."/>
            <person name="Mikhailova N."/>
            <person name="Sorokin D.Y."/>
            <person name="Muyzer G."/>
            <person name="Woyke T."/>
        </authorList>
    </citation>
    <scope>NUCLEOTIDE SEQUENCE [LARGE SCALE GENOMIC DNA]</scope>
    <source>
        <strain evidence="4">DSM 19089 / UNIQEM U267 / AHT2</strain>
    </source>
</reference>
<dbReference type="InParanoid" id="D6Z2T9"/>
<name>D6Z2T9_DESAT</name>
<evidence type="ECO:0000313" key="4">
    <source>
        <dbReference type="Proteomes" id="UP000001508"/>
    </source>
</evidence>
<dbReference type="Pfam" id="PF02021">
    <property type="entry name" value="UPF0102"/>
    <property type="match status" value="1"/>
</dbReference>
<comment type="similarity">
    <text evidence="1 2">Belongs to the UPF0102 family.</text>
</comment>
<dbReference type="RefSeq" id="WP_013163393.1">
    <property type="nucleotide sequence ID" value="NC_014216.1"/>
</dbReference>
<dbReference type="NCBIfam" id="NF009154">
    <property type="entry name" value="PRK12497.3-3"/>
    <property type="match status" value="1"/>
</dbReference>
<dbReference type="InterPro" id="IPR003509">
    <property type="entry name" value="UPF0102_YraN-like"/>
</dbReference>
<dbReference type="InterPro" id="IPR011335">
    <property type="entry name" value="Restrct_endonuc-II-like"/>
</dbReference>
<dbReference type="InterPro" id="IPR011856">
    <property type="entry name" value="tRNA_endonuc-like_dom_sf"/>
</dbReference>
<gene>
    <name evidence="3" type="ordered locus">DaAHT2_1166</name>
</gene>
<protein>
    <recommendedName>
        <fullName evidence="2">UPF0102 protein DaAHT2_1166</fullName>
    </recommendedName>
</protein>